<evidence type="ECO:0000313" key="9">
    <source>
        <dbReference type="EMBL" id="KKL09384.1"/>
    </source>
</evidence>
<protein>
    <recommendedName>
        <fullName evidence="8">Glycosyltransferase 2-like domain-containing protein</fullName>
    </recommendedName>
</protein>
<organism evidence="9">
    <name type="scientific">marine sediment metagenome</name>
    <dbReference type="NCBI Taxonomy" id="412755"/>
    <lineage>
        <taxon>unclassified sequences</taxon>
        <taxon>metagenomes</taxon>
        <taxon>ecological metagenomes</taxon>
    </lineage>
</organism>
<evidence type="ECO:0000256" key="5">
    <source>
        <dbReference type="ARBA" id="ARBA00022985"/>
    </source>
</evidence>
<gene>
    <name evidence="9" type="ORF">LCGC14_2566390</name>
</gene>
<reference evidence="9" key="1">
    <citation type="journal article" date="2015" name="Nature">
        <title>Complex archaea that bridge the gap between prokaryotes and eukaryotes.</title>
        <authorList>
            <person name="Spang A."/>
            <person name="Saw J.H."/>
            <person name="Jorgensen S.L."/>
            <person name="Zaremba-Niedzwiedzka K."/>
            <person name="Martijn J."/>
            <person name="Lind A.E."/>
            <person name="van Eijk R."/>
            <person name="Schleper C."/>
            <person name="Guy L."/>
            <person name="Ettema T.J."/>
        </authorList>
    </citation>
    <scope>NUCLEOTIDE SEQUENCE</scope>
</reference>
<name>A0A0F9AIH0_9ZZZZ</name>
<proteinExistence type="predicted"/>
<keyword evidence="6" id="KW-1133">Transmembrane helix</keyword>
<dbReference type="GO" id="GO:0005886">
    <property type="term" value="C:plasma membrane"/>
    <property type="evidence" value="ECO:0007669"/>
    <property type="project" value="TreeGrafter"/>
</dbReference>
<accession>A0A0F9AIH0</accession>
<keyword evidence="5" id="KW-0448">Lipopolysaccharide biosynthesis</keyword>
<keyword evidence="1" id="KW-1003">Cell membrane</keyword>
<evidence type="ECO:0000256" key="6">
    <source>
        <dbReference type="ARBA" id="ARBA00022989"/>
    </source>
</evidence>
<dbReference type="GO" id="GO:0099621">
    <property type="term" value="F:undecaprenyl-phosphate 4-deoxy-4-formamido-L-arabinose transferase activity"/>
    <property type="evidence" value="ECO:0007669"/>
    <property type="project" value="TreeGrafter"/>
</dbReference>
<feature type="domain" description="Glycosyltransferase 2-like" evidence="8">
    <location>
        <begin position="10"/>
        <end position="171"/>
    </location>
</feature>
<dbReference type="SUPFAM" id="SSF53448">
    <property type="entry name" value="Nucleotide-diphospho-sugar transferases"/>
    <property type="match status" value="1"/>
</dbReference>
<evidence type="ECO:0000256" key="1">
    <source>
        <dbReference type="ARBA" id="ARBA00022475"/>
    </source>
</evidence>
<dbReference type="PANTHER" id="PTHR48090:SF3">
    <property type="entry name" value="UNDECAPRENYL-PHOSPHATE 4-DEOXY-4-FORMAMIDO-L-ARABINOSE TRANSFERASE"/>
    <property type="match status" value="1"/>
</dbReference>
<dbReference type="InterPro" id="IPR050256">
    <property type="entry name" value="Glycosyltransferase_2"/>
</dbReference>
<sequence length="172" mass="19514">MTDSPVKELTVFFPFYNEEANIESTTLKAVEVLGRLALDYEIILVNDGSSDATAEIADRLASQNEKIRAIHHETNSGYGAALQTGFRNATKNWVFYTDGDGQFDINQIALLLPLAEKYDIVNGYRQDRQDSPIRKLNAACWGCFVRAILRFKARDIDSAFKLYRRAIFDHID</sequence>
<evidence type="ECO:0000256" key="4">
    <source>
        <dbReference type="ARBA" id="ARBA00022692"/>
    </source>
</evidence>
<dbReference type="EMBL" id="LAZR01042504">
    <property type="protein sequence ID" value="KKL09384.1"/>
    <property type="molecule type" value="Genomic_DNA"/>
</dbReference>
<evidence type="ECO:0000259" key="8">
    <source>
        <dbReference type="Pfam" id="PF00535"/>
    </source>
</evidence>
<evidence type="ECO:0000256" key="7">
    <source>
        <dbReference type="ARBA" id="ARBA00023136"/>
    </source>
</evidence>
<keyword evidence="2" id="KW-0328">Glycosyltransferase</keyword>
<keyword evidence="4" id="KW-0812">Transmembrane</keyword>
<dbReference type="PANTHER" id="PTHR48090">
    <property type="entry name" value="UNDECAPRENYL-PHOSPHATE 4-DEOXY-4-FORMAMIDO-L-ARABINOSE TRANSFERASE-RELATED"/>
    <property type="match status" value="1"/>
</dbReference>
<dbReference type="Pfam" id="PF00535">
    <property type="entry name" value="Glycos_transf_2"/>
    <property type="match status" value="1"/>
</dbReference>
<keyword evidence="3" id="KW-0808">Transferase</keyword>
<dbReference type="AlphaFoldDB" id="A0A0F9AIH0"/>
<keyword evidence="7" id="KW-0472">Membrane</keyword>
<evidence type="ECO:0000256" key="3">
    <source>
        <dbReference type="ARBA" id="ARBA00022679"/>
    </source>
</evidence>
<comment type="caution">
    <text evidence="9">The sequence shown here is derived from an EMBL/GenBank/DDBJ whole genome shotgun (WGS) entry which is preliminary data.</text>
</comment>
<dbReference type="Gene3D" id="3.90.550.10">
    <property type="entry name" value="Spore Coat Polysaccharide Biosynthesis Protein SpsA, Chain A"/>
    <property type="match status" value="1"/>
</dbReference>
<dbReference type="CDD" id="cd04179">
    <property type="entry name" value="DPM_DPG-synthase_like"/>
    <property type="match status" value="1"/>
</dbReference>
<dbReference type="GO" id="GO:0009103">
    <property type="term" value="P:lipopolysaccharide biosynthetic process"/>
    <property type="evidence" value="ECO:0007669"/>
    <property type="project" value="UniProtKB-KW"/>
</dbReference>
<dbReference type="InterPro" id="IPR001173">
    <property type="entry name" value="Glyco_trans_2-like"/>
</dbReference>
<evidence type="ECO:0000256" key="2">
    <source>
        <dbReference type="ARBA" id="ARBA00022676"/>
    </source>
</evidence>
<feature type="non-terminal residue" evidence="9">
    <location>
        <position position="172"/>
    </location>
</feature>
<dbReference type="InterPro" id="IPR029044">
    <property type="entry name" value="Nucleotide-diphossugar_trans"/>
</dbReference>